<evidence type="ECO:0000313" key="7">
    <source>
        <dbReference type="Proteomes" id="UP000261023"/>
    </source>
</evidence>
<evidence type="ECO:0000313" key="6">
    <source>
        <dbReference type="EMBL" id="RGD66410.1"/>
    </source>
</evidence>
<dbReference type="PANTHER" id="PTHR46743:SF2">
    <property type="entry name" value="TEICHOIC ACIDS EXPORT ATP-BINDING PROTEIN TAGH"/>
    <property type="match status" value="1"/>
</dbReference>
<dbReference type="GO" id="GO:0005524">
    <property type="term" value="F:ATP binding"/>
    <property type="evidence" value="ECO:0007669"/>
    <property type="project" value="UniProtKB-KW"/>
</dbReference>
<proteinExistence type="inferred from homology"/>
<dbReference type="GO" id="GO:0016020">
    <property type="term" value="C:membrane"/>
    <property type="evidence" value="ECO:0007669"/>
    <property type="project" value="InterPro"/>
</dbReference>
<dbReference type="EMBL" id="QTJW01000049">
    <property type="protein sequence ID" value="RGD66410.1"/>
    <property type="molecule type" value="Genomic_DNA"/>
</dbReference>
<dbReference type="Pfam" id="PF00005">
    <property type="entry name" value="ABC_tran"/>
    <property type="match status" value="1"/>
</dbReference>
<dbReference type="SMART" id="SM00382">
    <property type="entry name" value="AAA"/>
    <property type="match status" value="1"/>
</dbReference>
<dbReference type="OrthoDB" id="9778870at2"/>
<dbReference type="CDD" id="cd10147">
    <property type="entry name" value="Wzt_C-like"/>
    <property type="match status" value="1"/>
</dbReference>
<dbReference type="PANTHER" id="PTHR46743">
    <property type="entry name" value="TEICHOIC ACIDS EXPORT ATP-BINDING PROTEIN TAGH"/>
    <property type="match status" value="1"/>
</dbReference>
<dbReference type="Pfam" id="PF14524">
    <property type="entry name" value="Wzt_C"/>
    <property type="match status" value="1"/>
</dbReference>
<organism evidence="6 7">
    <name type="scientific">Hungatella hathewayi</name>
    <dbReference type="NCBI Taxonomy" id="154046"/>
    <lineage>
        <taxon>Bacteria</taxon>
        <taxon>Bacillati</taxon>
        <taxon>Bacillota</taxon>
        <taxon>Clostridia</taxon>
        <taxon>Lachnospirales</taxon>
        <taxon>Lachnospiraceae</taxon>
        <taxon>Hungatella</taxon>
    </lineage>
</organism>
<reference evidence="6 7" key="1">
    <citation type="submission" date="2018-08" db="EMBL/GenBank/DDBJ databases">
        <title>A genome reference for cultivated species of the human gut microbiota.</title>
        <authorList>
            <person name="Zou Y."/>
            <person name="Xue W."/>
            <person name="Luo G."/>
        </authorList>
    </citation>
    <scope>NUCLEOTIDE SEQUENCE [LARGE SCALE GENOMIC DNA]</scope>
    <source>
        <strain evidence="6 7">AF19-13AC</strain>
    </source>
</reference>
<keyword evidence="2" id="KW-0813">Transport</keyword>
<dbReference type="RefSeq" id="WP_025532426.1">
    <property type="nucleotide sequence ID" value="NZ_QTJW01000049.1"/>
</dbReference>
<gene>
    <name evidence="6" type="ORF">DWX31_32735</name>
</gene>
<dbReference type="CDD" id="cd03220">
    <property type="entry name" value="ABC_KpsT_Wzt"/>
    <property type="match status" value="1"/>
</dbReference>
<dbReference type="SUPFAM" id="SSF52540">
    <property type="entry name" value="P-loop containing nucleoside triphosphate hydrolases"/>
    <property type="match status" value="1"/>
</dbReference>
<evidence type="ECO:0000256" key="3">
    <source>
        <dbReference type="ARBA" id="ARBA00022741"/>
    </source>
</evidence>
<sequence length="422" mass="48046">MKQDNVIEVKNVKKKFKVFYDKGTSLKEKLLFQKRNHYEERWVLKGINLEIKKGEAVGLIGKNGCGKSTTLKLISRIMYPTEGTIEVKGRVSSLLELGAGFHPDMSGRENIYTNASIFGLTRKEINDRLDDIIAFSELEEFIDNPVRTYSSGMYMRLAFSVAINVDADILLIDEILAVGDVSFQTKCFEKLKSIKASGTTIVIVSHSPGQIEQICDRAIWIEDGLIKENGIPKFVGEHYLVAMEEKRLDKIEQEFQEQQSNPEKQEQPFTERQMPAFCIDQATRHGNKKAIITDCRVTDSAGKKCKVFKNGQPLIVEVSIKSQIPDLEVDLAVSISRDDGLYCYGHTIYREKNYLINLNQQCNIKFTITDLILLTGKYFINLGVYSSESEEYDVIWSVTDFQVMSPQDGEVGIFRIPHQWSY</sequence>
<comment type="caution">
    <text evidence="6">The sequence shown here is derived from an EMBL/GenBank/DDBJ whole genome shotgun (WGS) entry which is preliminary data.</text>
</comment>
<comment type="similarity">
    <text evidence="1">Belongs to the ABC transporter superfamily.</text>
</comment>
<evidence type="ECO:0000256" key="2">
    <source>
        <dbReference type="ARBA" id="ARBA00022448"/>
    </source>
</evidence>
<dbReference type="InterPro" id="IPR050683">
    <property type="entry name" value="Bact_Polysacc_Export_ATP-bd"/>
</dbReference>
<evidence type="ECO:0000259" key="5">
    <source>
        <dbReference type="PROSITE" id="PS50893"/>
    </source>
</evidence>
<dbReference type="Gene3D" id="2.70.50.60">
    <property type="entry name" value="abc- transporter (atp binding component) like domain"/>
    <property type="match status" value="1"/>
</dbReference>
<dbReference type="InterPro" id="IPR027417">
    <property type="entry name" value="P-loop_NTPase"/>
</dbReference>
<dbReference type="Gene3D" id="3.40.50.300">
    <property type="entry name" value="P-loop containing nucleotide triphosphate hydrolases"/>
    <property type="match status" value="1"/>
</dbReference>
<feature type="domain" description="ABC transporter" evidence="5">
    <location>
        <begin position="26"/>
        <end position="248"/>
    </location>
</feature>
<dbReference type="InterPro" id="IPR003439">
    <property type="entry name" value="ABC_transporter-like_ATP-bd"/>
</dbReference>
<dbReference type="GO" id="GO:0140359">
    <property type="term" value="F:ABC-type transporter activity"/>
    <property type="evidence" value="ECO:0007669"/>
    <property type="project" value="InterPro"/>
</dbReference>
<protein>
    <submittedName>
        <fullName evidence="6">ABC transporter ATP-binding protein</fullName>
    </submittedName>
</protein>
<dbReference type="PROSITE" id="PS50893">
    <property type="entry name" value="ABC_TRANSPORTER_2"/>
    <property type="match status" value="1"/>
</dbReference>
<dbReference type="GO" id="GO:0016887">
    <property type="term" value="F:ATP hydrolysis activity"/>
    <property type="evidence" value="ECO:0007669"/>
    <property type="project" value="InterPro"/>
</dbReference>
<dbReference type="Proteomes" id="UP000261023">
    <property type="component" value="Unassembled WGS sequence"/>
</dbReference>
<dbReference type="InterPro" id="IPR029439">
    <property type="entry name" value="Wzt_C"/>
</dbReference>
<name>A0A3E3DB05_9FIRM</name>
<keyword evidence="4 6" id="KW-0067">ATP-binding</keyword>
<keyword evidence="3" id="KW-0547">Nucleotide-binding</keyword>
<evidence type="ECO:0000256" key="1">
    <source>
        <dbReference type="ARBA" id="ARBA00005417"/>
    </source>
</evidence>
<dbReference type="AlphaFoldDB" id="A0A3E3DB05"/>
<dbReference type="InterPro" id="IPR015860">
    <property type="entry name" value="ABC_transpr_TagH-like"/>
</dbReference>
<evidence type="ECO:0000256" key="4">
    <source>
        <dbReference type="ARBA" id="ARBA00022840"/>
    </source>
</evidence>
<dbReference type="InterPro" id="IPR003593">
    <property type="entry name" value="AAA+_ATPase"/>
</dbReference>
<accession>A0A3E3DB05</accession>